<organism evidence="4 5">
    <name type="scientific">Acipenser ruthenus</name>
    <name type="common">Sterlet sturgeon</name>
    <dbReference type="NCBI Taxonomy" id="7906"/>
    <lineage>
        <taxon>Eukaryota</taxon>
        <taxon>Metazoa</taxon>
        <taxon>Chordata</taxon>
        <taxon>Craniata</taxon>
        <taxon>Vertebrata</taxon>
        <taxon>Euteleostomi</taxon>
        <taxon>Actinopterygii</taxon>
        <taxon>Chondrostei</taxon>
        <taxon>Acipenseriformes</taxon>
        <taxon>Acipenseridae</taxon>
        <taxon>Acipenser</taxon>
    </lineage>
</organism>
<dbReference type="Gene3D" id="2.60.40.10">
    <property type="entry name" value="Immunoglobulins"/>
    <property type="match status" value="1"/>
</dbReference>
<dbReference type="InterPro" id="IPR036179">
    <property type="entry name" value="Ig-like_dom_sf"/>
</dbReference>
<comment type="caution">
    <text evidence="4">The sequence shown here is derived from an EMBL/GenBank/DDBJ whole genome shotgun (WGS) entry which is preliminary data.</text>
</comment>
<dbReference type="FunFam" id="2.60.40.10:FF:000283">
    <property type="entry name" value="Immunoglobulin kappa constant"/>
    <property type="match status" value="1"/>
</dbReference>
<dbReference type="InterPro" id="IPR003597">
    <property type="entry name" value="Ig_C1-set"/>
</dbReference>
<dbReference type="InterPro" id="IPR013783">
    <property type="entry name" value="Ig-like_fold"/>
</dbReference>
<proteinExistence type="predicted"/>
<name>A0A444UMU8_ACIRT</name>
<dbReference type="AlphaFoldDB" id="A0A444UMU8"/>
<accession>A0A444UMU8</accession>
<dbReference type="PROSITE" id="PS50835">
    <property type="entry name" value="IG_LIKE"/>
    <property type="match status" value="1"/>
</dbReference>
<keyword evidence="5" id="KW-1185">Reference proteome</keyword>
<dbReference type="CDD" id="cd07699">
    <property type="entry name" value="IgC1_L"/>
    <property type="match status" value="1"/>
</dbReference>
<dbReference type="Pfam" id="PF07654">
    <property type="entry name" value="C1-set"/>
    <property type="match status" value="1"/>
</dbReference>
<dbReference type="InterPro" id="IPR050380">
    <property type="entry name" value="Immune_Resp_Modulators"/>
</dbReference>
<protein>
    <submittedName>
        <fullName evidence="4">Ig kappa chain C region, A allele</fullName>
    </submittedName>
</protein>
<feature type="domain" description="Ig-like" evidence="3">
    <location>
        <begin position="24"/>
        <end position="120"/>
    </location>
</feature>
<reference evidence="4 5" key="1">
    <citation type="submission" date="2019-01" db="EMBL/GenBank/DDBJ databases">
        <title>Draft Genome and Complete Hox-Cluster Characterization of the Sterlet Sturgeon (Acipenser ruthenus).</title>
        <authorList>
            <person name="Wei Q."/>
        </authorList>
    </citation>
    <scope>NUCLEOTIDE SEQUENCE [LARGE SCALE GENOMIC DNA]</scope>
    <source>
        <strain evidence="4">WHYD16114868_AA</strain>
        <tissue evidence="4">Blood</tissue>
    </source>
</reference>
<dbReference type="Proteomes" id="UP000289886">
    <property type="component" value="Unassembled WGS sequence"/>
</dbReference>
<keyword evidence="2" id="KW-0393">Immunoglobulin domain</keyword>
<dbReference type="PANTHER" id="PTHR23411">
    <property type="entry name" value="TAPASIN"/>
    <property type="match status" value="1"/>
</dbReference>
<evidence type="ECO:0000256" key="1">
    <source>
        <dbReference type="ARBA" id="ARBA00023157"/>
    </source>
</evidence>
<dbReference type="EMBL" id="SCEB01214239">
    <property type="protein sequence ID" value="RXM36454.1"/>
    <property type="molecule type" value="Genomic_DNA"/>
</dbReference>
<evidence type="ECO:0000313" key="5">
    <source>
        <dbReference type="Proteomes" id="UP000289886"/>
    </source>
</evidence>
<gene>
    <name evidence="4" type="ORF">EOD39_11811</name>
</gene>
<evidence type="ECO:0000313" key="4">
    <source>
        <dbReference type="EMBL" id="RXM36454.1"/>
    </source>
</evidence>
<evidence type="ECO:0000256" key="2">
    <source>
        <dbReference type="ARBA" id="ARBA00023319"/>
    </source>
</evidence>
<sequence length="127" mass="13993">MSAWTWTINVISQLAKPGRALASPVVSLLPPSAEELSKNWATLVCLVDKFYPDIVEVVWEIDDKSQTDGILNSKSLKASDNTYSMSSILTLTRAKWESSEKYSCIIKHENSAAPIVSTINRSQCTTA</sequence>
<evidence type="ECO:0000259" key="3">
    <source>
        <dbReference type="PROSITE" id="PS50835"/>
    </source>
</evidence>
<dbReference type="InterPro" id="IPR007110">
    <property type="entry name" value="Ig-like_dom"/>
</dbReference>
<dbReference type="SUPFAM" id="SSF48726">
    <property type="entry name" value="Immunoglobulin"/>
    <property type="match status" value="1"/>
</dbReference>
<dbReference type="SMART" id="SM00407">
    <property type="entry name" value="IGc1"/>
    <property type="match status" value="1"/>
</dbReference>
<keyword evidence="1" id="KW-1015">Disulfide bond</keyword>